<keyword evidence="1" id="KW-0378">Hydrolase</keyword>
<protein>
    <submittedName>
        <fullName evidence="2">GDSL family lipase</fullName>
    </submittedName>
</protein>
<dbReference type="Gene3D" id="3.40.50.1110">
    <property type="entry name" value="SGNH hydrolase"/>
    <property type="match status" value="1"/>
</dbReference>
<name>A0A8J7Z8L6_9CYAN</name>
<dbReference type="InterPro" id="IPR036514">
    <property type="entry name" value="SGNH_hydro_sf"/>
</dbReference>
<reference evidence="2" key="1">
    <citation type="submission" date="2019-12" db="EMBL/GenBank/DDBJ databases">
        <title>High-Quality draft genome sequences of three cyanobacteria isolated from the limestone walls of the Old Cathedral of Coimbra.</title>
        <authorList>
            <person name="Tiago I."/>
            <person name="Soares F."/>
            <person name="Portugal A."/>
        </authorList>
    </citation>
    <scope>NUCLEOTIDE SEQUENCE</scope>
    <source>
        <strain evidence="2">A</strain>
    </source>
</reference>
<keyword evidence="3" id="KW-1185">Reference proteome</keyword>
<dbReference type="SUPFAM" id="SSF52266">
    <property type="entry name" value="SGNH hydrolase"/>
    <property type="match status" value="1"/>
</dbReference>
<evidence type="ECO:0000313" key="2">
    <source>
        <dbReference type="EMBL" id="NDJ18403.1"/>
    </source>
</evidence>
<dbReference type="EMBL" id="WVIE01000015">
    <property type="protein sequence ID" value="NDJ18403.1"/>
    <property type="molecule type" value="Genomic_DNA"/>
</dbReference>
<evidence type="ECO:0000313" key="3">
    <source>
        <dbReference type="Proteomes" id="UP000646053"/>
    </source>
</evidence>
<accession>A0A8J7Z8L6</accession>
<dbReference type="AlphaFoldDB" id="A0A8J7Z8L6"/>
<dbReference type="PANTHER" id="PTHR45648">
    <property type="entry name" value="GDSL LIPASE/ACYLHYDROLASE FAMILY PROTEIN (AFU_ORTHOLOGUE AFUA_4G14700)"/>
    <property type="match status" value="1"/>
</dbReference>
<dbReference type="InterPro" id="IPR051058">
    <property type="entry name" value="GDSL_Est/Lipase"/>
</dbReference>
<dbReference type="PANTHER" id="PTHR45648:SF22">
    <property type="entry name" value="GDSL LIPASE_ACYLHYDROLASE FAMILY PROTEIN (AFU_ORTHOLOGUE AFUA_4G14700)"/>
    <property type="match status" value="1"/>
</dbReference>
<evidence type="ECO:0000256" key="1">
    <source>
        <dbReference type="ARBA" id="ARBA00022801"/>
    </source>
</evidence>
<gene>
    <name evidence="2" type="ORF">GS601_14055</name>
</gene>
<proteinExistence type="predicted"/>
<dbReference type="Proteomes" id="UP000646053">
    <property type="component" value="Unassembled WGS sequence"/>
</dbReference>
<dbReference type="CDD" id="cd01846">
    <property type="entry name" value="fatty_acyltransferase_like"/>
    <property type="match status" value="1"/>
</dbReference>
<comment type="caution">
    <text evidence="2">The sequence shown here is derived from an EMBL/GenBank/DDBJ whole genome shotgun (WGS) entry which is preliminary data.</text>
</comment>
<dbReference type="InterPro" id="IPR001087">
    <property type="entry name" value="GDSL"/>
</dbReference>
<dbReference type="GO" id="GO:0016788">
    <property type="term" value="F:hydrolase activity, acting on ester bonds"/>
    <property type="evidence" value="ECO:0007669"/>
    <property type="project" value="InterPro"/>
</dbReference>
<organism evidence="2 3">
    <name type="scientific">Myxacorys almedinensis A</name>
    <dbReference type="NCBI Taxonomy" id="2690445"/>
    <lineage>
        <taxon>Bacteria</taxon>
        <taxon>Bacillati</taxon>
        <taxon>Cyanobacteriota</taxon>
        <taxon>Cyanophyceae</taxon>
        <taxon>Leptolyngbyales</taxon>
        <taxon>Leptolyngbyaceae</taxon>
        <taxon>Myxacorys</taxon>
        <taxon>Myxacorys almedinensis</taxon>
    </lineage>
</organism>
<sequence>MASCQTQLQIVQPQNVSPPNSQTQRLQAASPIPSQINQLYVFGDSLSDSGNVFRETEGAYPPTPPYFQGRYSNGLVWVEQLSKKLGLRTEQTENFAYGGATTANYRENGIPGVLAQVQNFIETHPQGDPTALYVVWVGANDYLSGENNSKPVVENITTAINLLAKTGAEKFLVANLPDLGRLPATRNRASAAALSRTTQAHNAALAQALKSLNQTLGADTQVFTLDVSGLYRDAIASPSQFGLTNVTNGCLNTPTCTQPNEFLFWDGIHPTTRTHQILADTAFSLLQKAAQVSSSP</sequence>
<dbReference type="Pfam" id="PF00657">
    <property type="entry name" value="Lipase_GDSL"/>
    <property type="match status" value="1"/>
</dbReference>